<evidence type="ECO:0000313" key="3">
    <source>
        <dbReference type="Proteomes" id="UP000886998"/>
    </source>
</evidence>
<keyword evidence="1" id="KW-0472">Membrane</keyword>
<protein>
    <submittedName>
        <fullName evidence="2">Uncharacterized protein</fullName>
    </submittedName>
</protein>
<evidence type="ECO:0000313" key="2">
    <source>
        <dbReference type="EMBL" id="GFY37817.1"/>
    </source>
</evidence>
<dbReference type="Proteomes" id="UP000886998">
    <property type="component" value="Unassembled WGS sequence"/>
</dbReference>
<evidence type="ECO:0000256" key="1">
    <source>
        <dbReference type="SAM" id="Phobius"/>
    </source>
</evidence>
<keyword evidence="3" id="KW-1185">Reference proteome</keyword>
<keyword evidence="1" id="KW-1133">Transmembrane helix</keyword>
<gene>
    <name evidence="2" type="primary">NCL1_30171</name>
    <name evidence="2" type="ORF">TNIN_448011</name>
</gene>
<sequence length="261" mass="30725">MQYILVMGNVRSYIFFMIYLLINLVVDSFYFEEGSNSIGRDTGSDNHGQLLTSQDSSPFVAKTPNLIVMIFLQEILGRVYADCNEPLRICPIDTKMIENHLVFMNEMRDFCRDIRLYYPCFDNLKEDFGDSLCGMPLKLSKLRSLYVYLCTDIKRLQRYQQNSQCFEKIEHLFDGCDEFAKQEILRYEEWLKYLKSKDYFEEAYKCMLLSLKVTCASKIVKEECSHYAFETFLETIAESAMSNECPFQYKISEDGKIKVKF</sequence>
<accession>A0A8X7BPG8</accession>
<keyword evidence="1" id="KW-0812">Transmembrane</keyword>
<reference evidence="2" key="1">
    <citation type="submission" date="2020-08" db="EMBL/GenBank/DDBJ databases">
        <title>Multicomponent nature underlies the extraordinary mechanical properties of spider dragline silk.</title>
        <authorList>
            <person name="Kono N."/>
            <person name="Nakamura H."/>
            <person name="Mori M."/>
            <person name="Yoshida Y."/>
            <person name="Ohtoshi R."/>
            <person name="Malay A.D."/>
            <person name="Moran D.A.P."/>
            <person name="Tomita M."/>
            <person name="Numata K."/>
            <person name="Arakawa K."/>
        </authorList>
    </citation>
    <scope>NUCLEOTIDE SEQUENCE</scope>
</reference>
<feature type="transmembrane region" description="Helical" evidence="1">
    <location>
        <begin position="12"/>
        <end position="31"/>
    </location>
</feature>
<name>A0A8X7BPG8_9ARAC</name>
<comment type="caution">
    <text evidence="2">The sequence shown here is derived from an EMBL/GenBank/DDBJ whole genome shotgun (WGS) entry which is preliminary data.</text>
</comment>
<proteinExistence type="predicted"/>
<dbReference type="AlphaFoldDB" id="A0A8X7BPG8"/>
<dbReference type="EMBL" id="BMAV01000505">
    <property type="protein sequence ID" value="GFY37817.1"/>
    <property type="molecule type" value="Genomic_DNA"/>
</dbReference>
<organism evidence="2 3">
    <name type="scientific">Trichonephila inaurata madagascariensis</name>
    <dbReference type="NCBI Taxonomy" id="2747483"/>
    <lineage>
        <taxon>Eukaryota</taxon>
        <taxon>Metazoa</taxon>
        <taxon>Ecdysozoa</taxon>
        <taxon>Arthropoda</taxon>
        <taxon>Chelicerata</taxon>
        <taxon>Arachnida</taxon>
        <taxon>Araneae</taxon>
        <taxon>Araneomorphae</taxon>
        <taxon>Entelegynae</taxon>
        <taxon>Araneoidea</taxon>
        <taxon>Nephilidae</taxon>
        <taxon>Trichonephila</taxon>
        <taxon>Trichonephila inaurata</taxon>
    </lineage>
</organism>